<accession>A0A085WMT6</accession>
<dbReference type="Pfam" id="PF00005">
    <property type="entry name" value="ABC_tran"/>
    <property type="match status" value="1"/>
</dbReference>
<proteinExistence type="inferred from homology"/>
<evidence type="ECO:0000256" key="3">
    <source>
        <dbReference type="ARBA" id="ARBA00022458"/>
    </source>
</evidence>
<evidence type="ECO:0000256" key="1">
    <source>
        <dbReference type="ARBA" id="ARBA00005417"/>
    </source>
</evidence>
<keyword evidence="2" id="KW-0813">Transport</keyword>
<name>A0A085WMT6_9BACT</name>
<evidence type="ECO:0000259" key="6">
    <source>
        <dbReference type="PROSITE" id="PS50893"/>
    </source>
</evidence>
<comment type="similarity">
    <text evidence="1">Belongs to the ABC transporter superfamily.</text>
</comment>
<keyword evidence="4" id="KW-0547">Nucleotide-binding</keyword>
<gene>
    <name evidence="7" type="ORF">DB31_6901</name>
</gene>
<dbReference type="SUPFAM" id="SSF52540">
    <property type="entry name" value="P-loop containing nucleoside triphosphate hydrolases"/>
    <property type="match status" value="1"/>
</dbReference>
<dbReference type="SMART" id="SM00382">
    <property type="entry name" value="AAA"/>
    <property type="match status" value="1"/>
</dbReference>
<comment type="caution">
    <text evidence="7">The sequence shown here is derived from an EMBL/GenBank/DDBJ whole genome shotgun (WGS) entry which is preliminary data.</text>
</comment>
<dbReference type="GO" id="GO:0016887">
    <property type="term" value="F:ATP hydrolysis activity"/>
    <property type="evidence" value="ECO:0007669"/>
    <property type="project" value="InterPro"/>
</dbReference>
<keyword evidence="3" id="KW-0536">Nodulation</keyword>
<dbReference type="Proteomes" id="UP000028725">
    <property type="component" value="Unassembled WGS sequence"/>
</dbReference>
<keyword evidence="5 7" id="KW-0067">ATP-binding</keyword>
<feature type="domain" description="ABC transporter" evidence="6">
    <location>
        <begin position="13"/>
        <end position="243"/>
    </location>
</feature>
<dbReference type="InterPro" id="IPR003593">
    <property type="entry name" value="AAA+_ATPase"/>
</dbReference>
<sequence length="253" mass="27169">MEASLNGGSCIVIEARDLSKNVQGGTSVRNVRFTVSRGEVVGIIGPRGAGKSTLLKMLAGFVTPSSGEGVVAGLSTLMDPFRIKNRVGYAAGDCNLPTRPTPRELLKQRGQLHGVPPLELEARIEAVVNAFELERFVDLPVATLQPDQQQRLNLARALLHDPPALILDEPTHSLDLMGSHFVLMSIRAARDAGKAVLLATRSLSDAEFLCDRVLLMHAGAIVDQGTISEVCAHTGARTFTEAVMRQFPLRTTA</sequence>
<dbReference type="InterPro" id="IPR027417">
    <property type="entry name" value="P-loop_NTPase"/>
</dbReference>
<dbReference type="EMBL" id="JMCB01000005">
    <property type="protein sequence ID" value="KFE68999.1"/>
    <property type="molecule type" value="Genomic_DNA"/>
</dbReference>
<dbReference type="InterPro" id="IPR003439">
    <property type="entry name" value="ABC_transporter-like_ATP-bd"/>
</dbReference>
<evidence type="ECO:0000256" key="5">
    <source>
        <dbReference type="ARBA" id="ARBA00022840"/>
    </source>
</evidence>
<evidence type="ECO:0000313" key="8">
    <source>
        <dbReference type="Proteomes" id="UP000028725"/>
    </source>
</evidence>
<dbReference type="AlphaFoldDB" id="A0A085WMT6"/>
<evidence type="ECO:0000256" key="2">
    <source>
        <dbReference type="ARBA" id="ARBA00022448"/>
    </source>
</evidence>
<dbReference type="PANTHER" id="PTHR42711:SF5">
    <property type="entry name" value="ABC TRANSPORTER ATP-BINDING PROTEIN NATA"/>
    <property type="match status" value="1"/>
</dbReference>
<organism evidence="7 8">
    <name type="scientific">Hyalangium minutum</name>
    <dbReference type="NCBI Taxonomy" id="394096"/>
    <lineage>
        <taxon>Bacteria</taxon>
        <taxon>Pseudomonadati</taxon>
        <taxon>Myxococcota</taxon>
        <taxon>Myxococcia</taxon>
        <taxon>Myxococcales</taxon>
        <taxon>Cystobacterineae</taxon>
        <taxon>Archangiaceae</taxon>
        <taxon>Hyalangium</taxon>
    </lineage>
</organism>
<evidence type="ECO:0000256" key="4">
    <source>
        <dbReference type="ARBA" id="ARBA00022741"/>
    </source>
</evidence>
<protein>
    <submittedName>
        <fullName evidence="7">ABC transporter, ATP-binding protein</fullName>
    </submittedName>
</protein>
<reference evidence="7 8" key="1">
    <citation type="submission" date="2014-04" db="EMBL/GenBank/DDBJ databases">
        <title>Genome assembly of Hyalangium minutum DSM 14724.</title>
        <authorList>
            <person name="Sharma G."/>
            <person name="Subramanian S."/>
        </authorList>
    </citation>
    <scope>NUCLEOTIDE SEQUENCE [LARGE SCALE GENOMIC DNA]</scope>
    <source>
        <strain evidence="7 8">DSM 14724</strain>
    </source>
</reference>
<dbReference type="Gene3D" id="3.40.50.300">
    <property type="entry name" value="P-loop containing nucleotide triphosphate hydrolases"/>
    <property type="match status" value="1"/>
</dbReference>
<dbReference type="GO" id="GO:0005524">
    <property type="term" value="F:ATP binding"/>
    <property type="evidence" value="ECO:0007669"/>
    <property type="project" value="UniProtKB-KW"/>
</dbReference>
<dbReference type="PANTHER" id="PTHR42711">
    <property type="entry name" value="ABC TRANSPORTER ATP-BINDING PROTEIN"/>
    <property type="match status" value="1"/>
</dbReference>
<keyword evidence="8" id="KW-1185">Reference proteome</keyword>
<dbReference type="InterPro" id="IPR050763">
    <property type="entry name" value="ABC_transporter_ATP-binding"/>
</dbReference>
<dbReference type="STRING" id="394096.DB31_6901"/>
<dbReference type="PROSITE" id="PS50893">
    <property type="entry name" value="ABC_TRANSPORTER_2"/>
    <property type="match status" value="1"/>
</dbReference>
<evidence type="ECO:0000313" key="7">
    <source>
        <dbReference type="EMBL" id="KFE68999.1"/>
    </source>
</evidence>